<comment type="caution">
    <text evidence="5">The sequence shown here is derived from an EMBL/GenBank/DDBJ whole genome shotgun (WGS) entry which is preliminary data.</text>
</comment>
<dbReference type="Pfam" id="PF04677">
    <property type="entry name" value="CwfJ_C_1"/>
    <property type="match status" value="1"/>
</dbReference>
<dbReference type="InterPro" id="IPR036265">
    <property type="entry name" value="HIT-like_sf"/>
</dbReference>
<accession>A0A8T0DI75</accession>
<dbReference type="SUPFAM" id="SSF54197">
    <property type="entry name" value="HIT-like"/>
    <property type="match status" value="1"/>
</dbReference>
<proteinExistence type="inferred from homology"/>
<dbReference type="InterPro" id="IPR040194">
    <property type="entry name" value="Cwf19-like"/>
</dbReference>
<evidence type="ECO:0000313" key="5">
    <source>
        <dbReference type="EMBL" id="KAF8566644.1"/>
    </source>
</evidence>
<dbReference type="PANTHER" id="PTHR12072">
    <property type="entry name" value="CWF19, CELL CYCLE CONTROL PROTEIN"/>
    <property type="match status" value="1"/>
</dbReference>
<dbReference type="AlphaFoldDB" id="A0A8T0DI75"/>
<evidence type="ECO:0000256" key="2">
    <source>
        <dbReference type="SAM" id="MobiDB-lite"/>
    </source>
</evidence>
<dbReference type="InterPro" id="IPR006767">
    <property type="entry name" value="Cwf19-like_C_dom-2"/>
</dbReference>
<keyword evidence="6" id="KW-1185">Reference proteome</keyword>
<dbReference type="GO" id="GO:0071014">
    <property type="term" value="C:post-mRNA release spliceosomal complex"/>
    <property type="evidence" value="ECO:0007669"/>
    <property type="project" value="TreeGrafter"/>
</dbReference>
<dbReference type="GO" id="GO:0000398">
    <property type="term" value="P:mRNA splicing, via spliceosome"/>
    <property type="evidence" value="ECO:0007669"/>
    <property type="project" value="TreeGrafter"/>
</dbReference>
<name>A0A8T0DI75_9TREM</name>
<comment type="similarity">
    <text evidence="1">Belongs to the CWF19 family.</text>
</comment>
<protein>
    <recommendedName>
        <fullName evidence="7">CWF19-like protein 1</fullName>
    </recommendedName>
</protein>
<feature type="region of interest" description="Disordered" evidence="2">
    <location>
        <begin position="309"/>
        <end position="340"/>
    </location>
</feature>
<dbReference type="GO" id="GO:0061632">
    <property type="term" value="F:RNA lariat debranching enzyme activator activity"/>
    <property type="evidence" value="ECO:0007669"/>
    <property type="project" value="TreeGrafter"/>
</dbReference>
<dbReference type="CDD" id="cd07380">
    <property type="entry name" value="MPP_CWF19_N"/>
    <property type="match status" value="1"/>
</dbReference>
<dbReference type="Pfam" id="PF04676">
    <property type="entry name" value="CwfJ_C_2"/>
    <property type="match status" value="1"/>
</dbReference>
<dbReference type="Gene3D" id="3.30.428.10">
    <property type="entry name" value="HIT-like"/>
    <property type="match status" value="1"/>
</dbReference>
<feature type="domain" description="Cwf19-like C-terminal" evidence="4">
    <location>
        <begin position="353"/>
        <end position="466"/>
    </location>
</feature>
<evidence type="ECO:0000256" key="1">
    <source>
        <dbReference type="ARBA" id="ARBA00006795"/>
    </source>
</evidence>
<evidence type="ECO:0008006" key="7">
    <source>
        <dbReference type="Google" id="ProtNLM"/>
    </source>
</evidence>
<organism evidence="5 6">
    <name type="scientific">Paragonimus westermani</name>
    <dbReference type="NCBI Taxonomy" id="34504"/>
    <lineage>
        <taxon>Eukaryota</taxon>
        <taxon>Metazoa</taxon>
        <taxon>Spiralia</taxon>
        <taxon>Lophotrochozoa</taxon>
        <taxon>Platyhelminthes</taxon>
        <taxon>Trematoda</taxon>
        <taxon>Digenea</taxon>
        <taxon>Plagiorchiida</taxon>
        <taxon>Troglotremata</taxon>
        <taxon>Troglotrematidae</taxon>
        <taxon>Paragonimus</taxon>
    </lineage>
</organism>
<feature type="compositionally biased region" description="Basic and acidic residues" evidence="2">
    <location>
        <begin position="317"/>
        <end position="327"/>
    </location>
</feature>
<dbReference type="InterPro" id="IPR006768">
    <property type="entry name" value="Cwf19-like_C_dom-1"/>
</dbReference>
<evidence type="ECO:0000313" key="6">
    <source>
        <dbReference type="Proteomes" id="UP000699462"/>
    </source>
</evidence>
<feature type="region of interest" description="Disordered" evidence="2">
    <location>
        <begin position="266"/>
        <end position="292"/>
    </location>
</feature>
<sequence length="572" mass="64705">MSGEGDVHKVLICGDVSGKLKALCSRVNNVIKAAGNFDMMFCLGDFFGQDATEINDLLQGFYRLPLPTYVVTPIQGVAKTYTDERGSKICENLVILGRSSPNMLTFIGSQGIYTTLSGLRVVYISTSECSEEGAHPSSSLLSNAIAAEDVGFIGVDLLLTPKWPFGISGHLALPLPDECVSCSLSGLKAISKLAYFLRPRYHFSSGSGSYFERPPYRNHRVLQEKASHVTRFIALANVKNPFNRKYLYALKLVPIDKMDRADLISQPSDVTENPYRELIEQDNPNTGKETEVQTEQYFYDFNDRKRKHERVSKKYHPKQEAHEHEGDETSTETNNSPVARKRRAETLEEKLEKPREQAACWFCLGNPEVKKHLIVSVNTQAYLALPRGPLVTDHVLILTVGHHRSWTSCPDYVRSEIEDYKARLKRMYTDQGKAMVAFERNLKTQHYQLQVVPVPFSVAGEVKQAFLDLSARCETSPCTLRPIPRNTELNDICAPGIPYFYVELPTGERLFGQIKKDRIATSDIQFGRYVLSDSRILDCPDKADWRNCTEEFEQEAQLTNQMREKFGPYDVD</sequence>
<evidence type="ECO:0000259" key="4">
    <source>
        <dbReference type="Pfam" id="PF04677"/>
    </source>
</evidence>
<gene>
    <name evidence="5" type="ORF">P879_08266</name>
</gene>
<dbReference type="Proteomes" id="UP000699462">
    <property type="component" value="Unassembled WGS sequence"/>
</dbReference>
<dbReference type="OrthoDB" id="444325at2759"/>
<dbReference type="EMBL" id="JTDF01004819">
    <property type="protein sequence ID" value="KAF8566644.1"/>
    <property type="molecule type" value="Genomic_DNA"/>
</dbReference>
<evidence type="ECO:0000259" key="3">
    <source>
        <dbReference type="Pfam" id="PF04676"/>
    </source>
</evidence>
<reference evidence="5 6" key="1">
    <citation type="submission" date="2019-07" db="EMBL/GenBank/DDBJ databases">
        <title>Annotation for the trematode Paragonimus westermani.</title>
        <authorList>
            <person name="Choi Y.-J."/>
        </authorList>
    </citation>
    <scope>NUCLEOTIDE SEQUENCE [LARGE SCALE GENOMIC DNA]</scope>
    <source>
        <strain evidence="5">180907_Pwestermani</strain>
    </source>
</reference>
<dbReference type="PANTHER" id="PTHR12072:SF4">
    <property type="entry name" value="CWF19-LIKE PROTEIN 1"/>
    <property type="match status" value="1"/>
</dbReference>
<feature type="domain" description="Cwf19-like protein C-terminal" evidence="3">
    <location>
        <begin position="486"/>
        <end position="570"/>
    </location>
</feature>